<organism evidence="4 5">
    <name type="scientific">Gaetbulibacter aestuarii</name>
    <dbReference type="NCBI Taxonomy" id="1502358"/>
    <lineage>
        <taxon>Bacteria</taxon>
        <taxon>Pseudomonadati</taxon>
        <taxon>Bacteroidota</taxon>
        <taxon>Flavobacteriia</taxon>
        <taxon>Flavobacteriales</taxon>
        <taxon>Flavobacteriaceae</taxon>
        <taxon>Gaetbulibacter</taxon>
    </lineage>
</organism>
<dbReference type="EMBL" id="JBAWKB010000005">
    <property type="protein sequence ID" value="MFH6772881.1"/>
    <property type="molecule type" value="Genomic_DNA"/>
</dbReference>
<evidence type="ECO:0000256" key="2">
    <source>
        <dbReference type="ARBA" id="ARBA00011245"/>
    </source>
</evidence>
<gene>
    <name evidence="4" type="ORF">V8G58_13140</name>
</gene>
<evidence type="ECO:0000256" key="1">
    <source>
        <dbReference type="ARBA" id="ARBA00001913"/>
    </source>
</evidence>
<dbReference type="CDD" id="cd01081">
    <property type="entry name" value="Aldose_epim"/>
    <property type="match status" value="1"/>
</dbReference>
<dbReference type="InterPro" id="IPR011013">
    <property type="entry name" value="Gal_mutarotase_sf_dom"/>
</dbReference>
<dbReference type="RefSeq" id="WP_344742091.1">
    <property type="nucleotide sequence ID" value="NZ_BAABAY010000007.1"/>
</dbReference>
<evidence type="ECO:0000313" key="5">
    <source>
        <dbReference type="Proteomes" id="UP001610100"/>
    </source>
</evidence>
<reference evidence="4 5" key="1">
    <citation type="submission" date="2024-02" db="EMBL/GenBank/DDBJ databases">
        <title>A Gaetbulibacter species isolated from tidal flats and genomic insights of their niches.</title>
        <authorList>
            <person name="Ye Y."/>
        </authorList>
    </citation>
    <scope>NUCLEOTIDE SEQUENCE [LARGE SCALE GENOMIC DNA]</scope>
    <source>
        <strain evidence="4 5">KYW382</strain>
    </source>
</reference>
<keyword evidence="3" id="KW-0106">Calcium</keyword>
<dbReference type="PANTHER" id="PTHR10091:SF45">
    <property type="entry name" value="ALDOSE 1-EPIMERASE"/>
    <property type="match status" value="1"/>
</dbReference>
<keyword evidence="5" id="KW-1185">Reference proteome</keyword>
<dbReference type="SUPFAM" id="SSF74650">
    <property type="entry name" value="Galactose mutarotase-like"/>
    <property type="match status" value="1"/>
</dbReference>
<comment type="caution">
    <text evidence="4">The sequence shown here is derived from an EMBL/GenBank/DDBJ whole genome shotgun (WGS) entry which is preliminary data.</text>
</comment>
<dbReference type="Pfam" id="PF01263">
    <property type="entry name" value="Aldose_epim"/>
    <property type="match status" value="1"/>
</dbReference>
<dbReference type="InterPro" id="IPR008183">
    <property type="entry name" value="Aldose_1/G6P_1-epimerase"/>
</dbReference>
<evidence type="ECO:0000256" key="3">
    <source>
        <dbReference type="ARBA" id="ARBA00022837"/>
    </source>
</evidence>
<sequence>MELSNDQNSAIAKIYLNEGASLQELSLNNLTLIENLEPLAYSDVYASSLLFPFANRIRDGLYKFQGKTYQFPINESGNNNALHGLVFNKTFTVSNITESENSVIAVLEYTESNPPESFPFQYKIELKYTLTTTELSLKVSIKNLSDKTFPFTLGWHPYFITENLNASSLHFKSSKKMVFNERMITKGTKPVDQDGHFSLKEKQLDDCWELDATEVLFKTPGYTLLINSSEANSYLQAYTPPRKNTIAIEPTTGVSDSFNNKIGLKELHPKDTYSLTWRLQLNKNEAL</sequence>
<comment type="cofactor">
    <cofactor evidence="1">
        <name>Ca(2+)</name>
        <dbReference type="ChEBI" id="CHEBI:29108"/>
    </cofactor>
</comment>
<dbReference type="Gene3D" id="2.70.98.10">
    <property type="match status" value="1"/>
</dbReference>
<dbReference type="Proteomes" id="UP001610100">
    <property type="component" value="Unassembled WGS sequence"/>
</dbReference>
<comment type="subunit">
    <text evidence="2">Monomer.</text>
</comment>
<proteinExistence type="predicted"/>
<name>A0ABW7N1F5_9FLAO</name>
<dbReference type="PANTHER" id="PTHR10091">
    <property type="entry name" value="ALDOSE-1-EPIMERASE"/>
    <property type="match status" value="1"/>
</dbReference>
<accession>A0ABW7N1F5</accession>
<evidence type="ECO:0000313" key="4">
    <source>
        <dbReference type="EMBL" id="MFH6772881.1"/>
    </source>
</evidence>
<protein>
    <submittedName>
        <fullName evidence="4">Aldose 1-epimerase</fullName>
    </submittedName>
</protein>
<dbReference type="InterPro" id="IPR014718">
    <property type="entry name" value="GH-type_carb-bd"/>
</dbReference>